<reference evidence="1 2" key="1">
    <citation type="journal article" date="2018" name="Syst. Appl. Microbiol.">
        <title>Abditibacterium utsteinense sp. nov., the first cultivated member of candidate phylum FBP, isolated from ice-free Antarctic soil samples.</title>
        <authorList>
            <person name="Tahon G."/>
            <person name="Tytgat B."/>
            <person name="Lebbe L."/>
            <person name="Carlier A."/>
            <person name="Willems A."/>
        </authorList>
    </citation>
    <scope>NUCLEOTIDE SEQUENCE [LARGE SCALE GENOMIC DNA]</scope>
    <source>
        <strain evidence="1 2">LMG 29911</strain>
    </source>
</reference>
<name>A0A2S8SPE7_9BACT</name>
<evidence type="ECO:0000313" key="1">
    <source>
        <dbReference type="EMBL" id="PQV62654.1"/>
    </source>
</evidence>
<proteinExistence type="predicted"/>
<organism evidence="1 2">
    <name type="scientific">Abditibacterium utsteinense</name>
    <dbReference type="NCBI Taxonomy" id="1960156"/>
    <lineage>
        <taxon>Bacteria</taxon>
        <taxon>Pseudomonadati</taxon>
        <taxon>Abditibacteriota</taxon>
        <taxon>Abditibacteriia</taxon>
        <taxon>Abditibacteriales</taxon>
        <taxon>Abditibacteriaceae</taxon>
        <taxon>Abditibacterium</taxon>
    </lineage>
</organism>
<accession>A0A2S8SPE7</accession>
<dbReference type="AlphaFoldDB" id="A0A2S8SPE7"/>
<sequence length="94" mass="10885">MKESRSHCFIFCGIESIFNCKPEKLPHFLWILCHFTTRDIGSQQLGFFTQSTLSLTREVTIFCGLDIRDNTPTLSTNLFHQRIPTALPQTHLRT</sequence>
<dbReference type="EMBL" id="NIGF01000025">
    <property type="protein sequence ID" value="PQV62654.1"/>
    <property type="molecule type" value="Genomic_DNA"/>
</dbReference>
<dbReference type="InParanoid" id="A0A2S8SPE7"/>
<protein>
    <submittedName>
        <fullName evidence="1">Uncharacterized protein</fullName>
    </submittedName>
</protein>
<keyword evidence="2" id="KW-1185">Reference proteome</keyword>
<comment type="caution">
    <text evidence="1">The sequence shown here is derived from an EMBL/GenBank/DDBJ whole genome shotgun (WGS) entry which is preliminary data.</text>
</comment>
<gene>
    <name evidence="1" type="ORF">B1R32_1253</name>
</gene>
<dbReference type="Proteomes" id="UP000237684">
    <property type="component" value="Unassembled WGS sequence"/>
</dbReference>
<evidence type="ECO:0000313" key="2">
    <source>
        <dbReference type="Proteomes" id="UP000237684"/>
    </source>
</evidence>